<proteinExistence type="predicted"/>
<sequence length="343" mass="37130">MNVFILFVISFLSLGVALAANPYQPGGLELAVAGLSYHRGHTSSSAEHLLNTIESNFTSSWALRPTTTITQVPATTTIRSYVTRYPSEYRSNKINWDTTSTVLTERTLIAIETVNDLIHNGITFIRTYLVQPACLEIMRIYEQSPKGPLLELSLYLINLLLALEWSLGKAIFRAVIFVDYCIIIFGSIKIYGYLSLACKNVTGLTLFGVLKLIIIIIIPQSAGRMSVATQTEGDASPPTTPPTTPASASSASGAPPKSTTEDADDDDDVLPPANTPATSNVVVLRPIVRVPTEGSSIFVDRRRAMHPQGPFGGRTTVVGESGVPIILTEEEEEFAPPGFGEDE</sequence>
<feature type="transmembrane region" description="Helical" evidence="2">
    <location>
        <begin position="200"/>
        <end position="218"/>
    </location>
</feature>
<keyword evidence="3" id="KW-0732">Signal</keyword>
<organism evidence="4 5">
    <name type="scientific">Vermiconidia calcicola</name>
    <dbReference type="NCBI Taxonomy" id="1690605"/>
    <lineage>
        <taxon>Eukaryota</taxon>
        <taxon>Fungi</taxon>
        <taxon>Dikarya</taxon>
        <taxon>Ascomycota</taxon>
        <taxon>Pezizomycotina</taxon>
        <taxon>Dothideomycetes</taxon>
        <taxon>Dothideomycetidae</taxon>
        <taxon>Mycosphaerellales</taxon>
        <taxon>Extremaceae</taxon>
        <taxon>Vermiconidia</taxon>
    </lineage>
</organism>
<dbReference type="AlphaFoldDB" id="A0AAV9QPH1"/>
<keyword evidence="2" id="KW-0472">Membrane</keyword>
<reference evidence="4 5" key="1">
    <citation type="submission" date="2023-06" db="EMBL/GenBank/DDBJ databases">
        <title>Black Yeasts Isolated from many extreme environments.</title>
        <authorList>
            <person name="Coleine C."/>
            <person name="Stajich J.E."/>
            <person name="Selbmann L."/>
        </authorList>
    </citation>
    <scope>NUCLEOTIDE SEQUENCE [LARGE SCALE GENOMIC DNA]</scope>
    <source>
        <strain evidence="4 5">CCFEE 5887</strain>
    </source>
</reference>
<dbReference type="Proteomes" id="UP001345827">
    <property type="component" value="Unassembled WGS sequence"/>
</dbReference>
<feature type="chain" id="PRO_5043900336" evidence="3">
    <location>
        <begin position="20"/>
        <end position="343"/>
    </location>
</feature>
<evidence type="ECO:0000313" key="5">
    <source>
        <dbReference type="Proteomes" id="UP001345827"/>
    </source>
</evidence>
<gene>
    <name evidence="4" type="ORF">LTR25_000902</name>
</gene>
<evidence type="ECO:0000256" key="3">
    <source>
        <dbReference type="SAM" id="SignalP"/>
    </source>
</evidence>
<feature type="compositionally biased region" description="Low complexity" evidence="1">
    <location>
        <begin position="245"/>
        <end position="258"/>
    </location>
</feature>
<dbReference type="EMBL" id="JAXLQG010000001">
    <property type="protein sequence ID" value="KAK5545892.1"/>
    <property type="molecule type" value="Genomic_DNA"/>
</dbReference>
<evidence type="ECO:0000256" key="2">
    <source>
        <dbReference type="SAM" id="Phobius"/>
    </source>
</evidence>
<feature type="transmembrane region" description="Helical" evidence="2">
    <location>
        <begin position="174"/>
        <end position="194"/>
    </location>
</feature>
<evidence type="ECO:0000313" key="4">
    <source>
        <dbReference type="EMBL" id="KAK5545892.1"/>
    </source>
</evidence>
<keyword evidence="2" id="KW-1133">Transmembrane helix</keyword>
<comment type="caution">
    <text evidence="4">The sequence shown here is derived from an EMBL/GenBank/DDBJ whole genome shotgun (WGS) entry which is preliminary data.</text>
</comment>
<keyword evidence="5" id="KW-1185">Reference proteome</keyword>
<accession>A0AAV9QPH1</accession>
<name>A0AAV9QPH1_9PEZI</name>
<protein>
    <submittedName>
        <fullName evidence="4">Uncharacterized protein</fullName>
    </submittedName>
</protein>
<feature type="region of interest" description="Disordered" evidence="1">
    <location>
        <begin position="228"/>
        <end position="277"/>
    </location>
</feature>
<feature type="signal peptide" evidence="3">
    <location>
        <begin position="1"/>
        <end position="19"/>
    </location>
</feature>
<keyword evidence="2" id="KW-0812">Transmembrane</keyword>
<evidence type="ECO:0000256" key="1">
    <source>
        <dbReference type="SAM" id="MobiDB-lite"/>
    </source>
</evidence>